<dbReference type="RefSeq" id="XP_007318642.1">
    <property type="nucleotide sequence ID" value="XM_007318580.1"/>
</dbReference>
<organism>
    <name type="scientific">Serpula lacrymans var. lacrymans (strain S7.9)</name>
    <name type="common">Dry rot fungus</name>
    <dbReference type="NCBI Taxonomy" id="578457"/>
    <lineage>
        <taxon>Eukaryota</taxon>
        <taxon>Fungi</taxon>
        <taxon>Dikarya</taxon>
        <taxon>Basidiomycota</taxon>
        <taxon>Agaricomycotina</taxon>
        <taxon>Agaricomycetes</taxon>
        <taxon>Agaricomycetidae</taxon>
        <taxon>Boletales</taxon>
        <taxon>Coniophorineae</taxon>
        <taxon>Serpulaceae</taxon>
        <taxon>Serpula</taxon>
    </lineage>
</organism>
<reference evidence="2" key="1">
    <citation type="submission" date="2011-04" db="EMBL/GenBank/DDBJ databases">
        <title>Evolution of plant cell wall degrading machinery underlies the functional diversity of forest fungi.</title>
        <authorList>
            <consortium name="US DOE Joint Genome Institute (JGI-PGF)"/>
            <person name="Eastwood D.C."/>
            <person name="Floudas D."/>
            <person name="Binder M."/>
            <person name="Majcherczyk A."/>
            <person name="Schneider P."/>
            <person name="Aerts A."/>
            <person name="Asiegbu F.O."/>
            <person name="Baker S.E."/>
            <person name="Barry K."/>
            <person name="Bendiksby M."/>
            <person name="Blumentritt M."/>
            <person name="Coutinho P.M."/>
            <person name="Cullen D."/>
            <person name="Cullen D."/>
            <person name="Gathman A."/>
            <person name="Goodell B."/>
            <person name="Henrissat B."/>
            <person name="Ihrmark K."/>
            <person name="Kauserud H."/>
            <person name="Kohler A."/>
            <person name="LaButti K."/>
            <person name="Lapidus A."/>
            <person name="Lavin J.L."/>
            <person name="Lee Y.-H."/>
            <person name="Lindquist E."/>
            <person name="Lilly W."/>
            <person name="Lucas S."/>
            <person name="Morin E."/>
            <person name="Murat C."/>
            <person name="Oguiza J.A."/>
            <person name="Park J."/>
            <person name="Pisabarro A.G."/>
            <person name="Riley R."/>
            <person name="Rosling A."/>
            <person name="Salamov A."/>
            <person name="Schmidt O."/>
            <person name="Schmutz J."/>
            <person name="Skrede I."/>
            <person name="Stenlid J."/>
            <person name="Wiebenga A."/>
            <person name="Xie X."/>
            <person name="Kues U."/>
            <person name="Hibbett D.S."/>
            <person name="Hoffmeister D."/>
            <person name="Hogberg N."/>
            <person name="Martin F."/>
            <person name="Grigoriev I.V."/>
            <person name="Watkinson S.C."/>
        </authorList>
    </citation>
    <scope>NUCLEOTIDE SEQUENCE</scope>
    <source>
        <strain evidence="2">S7.9</strain>
    </source>
</reference>
<dbReference type="AlphaFoldDB" id="F8NXF1"/>
<gene>
    <name evidence="2" type="ORF">SERLADRAFT_468207</name>
</gene>
<proteinExistence type="predicted"/>
<dbReference type="KEGG" id="sla:SERLADRAFT_468207"/>
<dbReference type="PROSITE" id="PS51462">
    <property type="entry name" value="NUDIX"/>
    <property type="match status" value="1"/>
</dbReference>
<dbReference type="Pfam" id="PF00293">
    <property type="entry name" value="NUDIX"/>
    <property type="match status" value="1"/>
</dbReference>
<sequence length="289" mass="31971">MAIVPTFTAPPLPPSPLDQLSEKSKLCIHRLRSCDVETPDLSSLPVSKLAAVLVLLYEKSGELRVLLTTRSKLLRSHPGQTALPGGKVDVSDRSLIHAALREAHEEVALPLSSPHVHTLCLLRPFLSASQLLVTPVVALLTDISILDLLEPSPAEVDRIFDHPLEAILDPSLAKYEPLVPKQSEHWPYETEYYHPSDVPLPAFDNRVYRMHRFRSCASPVKGLTAEILIFIAEIAYGRAPTYELYSSGQSSTAVTELVHIRMRQYQADFTLQQSKAQQASVTPVVHAPV</sequence>
<dbReference type="PANTHER" id="PTHR12992:SF45">
    <property type="entry name" value="NUDIX HYDROLASE DOMAIN-CONTAINING PROTEIN"/>
    <property type="match status" value="1"/>
</dbReference>
<dbReference type="Proteomes" id="UP000008064">
    <property type="component" value="Unassembled WGS sequence"/>
</dbReference>
<dbReference type="Gene3D" id="3.90.79.10">
    <property type="entry name" value="Nucleoside Triphosphate Pyrophosphohydrolase"/>
    <property type="match status" value="1"/>
</dbReference>
<dbReference type="GO" id="GO:0010945">
    <property type="term" value="F:coenzyme A diphosphatase activity"/>
    <property type="evidence" value="ECO:0007669"/>
    <property type="project" value="InterPro"/>
</dbReference>
<dbReference type="OrthoDB" id="10260614at2759"/>
<feature type="domain" description="Nudix hydrolase" evidence="1">
    <location>
        <begin position="47"/>
        <end position="185"/>
    </location>
</feature>
<dbReference type="HOGENOM" id="CLU_040940_2_2_1"/>
<dbReference type="SUPFAM" id="SSF55811">
    <property type="entry name" value="Nudix"/>
    <property type="match status" value="1"/>
</dbReference>
<dbReference type="InterPro" id="IPR045121">
    <property type="entry name" value="CoAse"/>
</dbReference>
<dbReference type="CDD" id="cd03426">
    <property type="entry name" value="NUDIX_CoAse_Nudt7"/>
    <property type="match status" value="1"/>
</dbReference>
<dbReference type="GO" id="GO:0015938">
    <property type="term" value="P:coenzyme A catabolic process"/>
    <property type="evidence" value="ECO:0007669"/>
    <property type="project" value="TreeGrafter"/>
</dbReference>
<accession>F8NXF1</accession>
<protein>
    <recommendedName>
        <fullName evidence="1">Nudix hydrolase domain-containing protein</fullName>
    </recommendedName>
</protein>
<dbReference type="GeneID" id="18819374"/>
<evidence type="ECO:0000313" key="2">
    <source>
        <dbReference type="EMBL" id="EGO24623.1"/>
    </source>
</evidence>
<dbReference type="PANTHER" id="PTHR12992">
    <property type="entry name" value="NUDIX HYDROLASE"/>
    <property type="match status" value="1"/>
</dbReference>
<dbReference type="InterPro" id="IPR015797">
    <property type="entry name" value="NUDIX_hydrolase-like_dom_sf"/>
</dbReference>
<evidence type="ECO:0000259" key="1">
    <source>
        <dbReference type="PROSITE" id="PS51462"/>
    </source>
</evidence>
<name>F8NXF1_SERL9</name>
<dbReference type="InterPro" id="IPR000086">
    <property type="entry name" value="NUDIX_hydrolase_dom"/>
</dbReference>
<dbReference type="EMBL" id="GL945434">
    <property type="protein sequence ID" value="EGO24623.1"/>
    <property type="molecule type" value="Genomic_DNA"/>
</dbReference>